<comment type="caution">
    <text evidence="1">The sequence shown here is derived from an EMBL/GenBank/DDBJ whole genome shotgun (WGS) entry which is preliminary data.</text>
</comment>
<proteinExistence type="predicted"/>
<accession>A0ABD2YD38</accession>
<evidence type="ECO:0000313" key="2">
    <source>
        <dbReference type="Proteomes" id="UP001630127"/>
    </source>
</evidence>
<dbReference type="Proteomes" id="UP001630127">
    <property type="component" value="Unassembled WGS sequence"/>
</dbReference>
<protein>
    <submittedName>
        <fullName evidence="1">Uncharacterized protein</fullName>
    </submittedName>
</protein>
<dbReference type="AlphaFoldDB" id="A0ABD2YD38"/>
<name>A0ABD2YD38_9GENT</name>
<keyword evidence="2" id="KW-1185">Reference proteome</keyword>
<sequence>MMFSKRAVGFSRAILAGVGIVGVEDCTLGEDILPSAESAAPDQTAGLVRSVAIHAQQHVSRPHIGIAPQNSSVPGSTAASLAVAAVVDCTRTGHKDSPVGSVAARIAGTDGAVAAVVELVACTSAGIVALDPIGRLR</sequence>
<reference evidence="1 2" key="1">
    <citation type="submission" date="2024-11" db="EMBL/GenBank/DDBJ databases">
        <title>A near-complete genome assembly of Cinchona calisaya.</title>
        <authorList>
            <person name="Lian D.C."/>
            <person name="Zhao X.W."/>
            <person name="Wei L."/>
        </authorList>
    </citation>
    <scope>NUCLEOTIDE SEQUENCE [LARGE SCALE GENOMIC DNA]</scope>
    <source>
        <tissue evidence="1">Nenye</tissue>
    </source>
</reference>
<dbReference type="EMBL" id="JBJUIK010000015">
    <property type="protein sequence ID" value="KAL3503478.1"/>
    <property type="molecule type" value="Genomic_DNA"/>
</dbReference>
<evidence type="ECO:0000313" key="1">
    <source>
        <dbReference type="EMBL" id="KAL3503478.1"/>
    </source>
</evidence>
<gene>
    <name evidence="1" type="ORF">ACH5RR_037927</name>
</gene>
<organism evidence="1 2">
    <name type="scientific">Cinchona calisaya</name>
    <dbReference type="NCBI Taxonomy" id="153742"/>
    <lineage>
        <taxon>Eukaryota</taxon>
        <taxon>Viridiplantae</taxon>
        <taxon>Streptophyta</taxon>
        <taxon>Embryophyta</taxon>
        <taxon>Tracheophyta</taxon>
        <taxon>Spermatophyta</taxon>
        <taxon>Magnoliopsida</taxon>
        <taxon>eudicotyledons</taxon>
        <taxon>Gunneridae</taxon>
        <taxon>Pentapetalae</taxon>
        <taxon>asterids</taxon>
        <taxon>lamiids</taxon>
        <taxon>Gentianales</taxon>
        <taxon>Rubiaceae</taxon>
        <taxon>Cinchonoideae</taxon>
        <taxon>Cinchoneae</taxon>
        <taxon>Cinchona</taxon>
    </lineage>
</organism>